<dbReference type="RefSeq" id="WP_052697047.1">
    <property type="nucleotide sequence ID" value="NZ_JBHSZS010000006.1"/>
</dbReference>
<evidence type="ECO:0000313" key="5">
    <source>
        <dbReference type="Proteomes" id="UP000033533"/>
    </source>
</evidence>
<sequence>MNDKKFCPNCGKEVKPNAEFCPNCGQKLPQTLHSRKEYRSQQKNTAAQPVVNQLQATASSVHHPMKKRNKVLLICLGVLIVAFAAFYAWGSNHYQRNNQINQIAASLKNPHSDLSQFVVSENPNARVTTAALKPTQEYYAEHYVEADKMADAFKYGNEYENVSLVQSGRYLLLFPKYCLQLKTYTPQIRTNHANSTIYVNNKKFGGVDGSGEDYYKKIAPLFPGKYHIEVKSVASGHQLSADKSTTIFSNKEINMNIKTVNFMIKSIPSATIYINDKKVGNLDKRGTKVFKDYPVTDDMKIYVVTKVDGKSIKSESVDYDDMGFEDDDDSSSNVIKPEWPGLISKDDAEELLEKDFTSPEEDDFVGGAENKGYQELHSQDSGFDNDDDINDYNMECSVVSITPAPNNCSSVTYKITYTFEHDDFEHKQVMLYTGGLFKQTGDSDDSSQKIKSIGNGKIISDKKYDN</sequence>
<dbReference type="Proteomes" id="UP000033533">
    <property type="component" value="Unassembled WGS sequence"/>
</dbReference>
<reference evidence="4 5" key="1">
    <citation type="submission" date="2014-12" db="EMBL/GenBank/DDBJ databases">
        <title>Comparative genomics of the lactic acid bacteria isolated from the honey bee gut.</title>
        <authorList>
            <person name="Ellegaard K.M."/>
            <person name="Tamarit D."/>
            <person name="Javelind E."/>
            <person name="Olofsson T."/>
            <person name="Andersson S.G."/>
            <person name="Vasquez A."/>
        </authorList>
    </citation>
    <scope>NUCLEOTIDE SEQUENCE [LARGE SCALE GENOMIC DNA]</scope>
    <source>
        <strain evidence="4 5">Biut2</strain>
    </source>
</reference>
<dbReference type="InterPro" id="IPR054530">
    <property type="entry name" value="TcaA_4th"/>
</dbReference>
<dbReference type="PANTHER" id="PTHR40038">
    <property type="entry name" value="MEMBRANE-ASSOCIATED PROTEIN TCAA"/>
    <property type="match status" value="1"/>
</dbReference>
<dbReference type="OrthoDB" id="2327418at2"/>
<dbReference type="AlphaFoldDB" id="A0A0F4LIL6"/>
<keyword evidence="1" id="KW-1133">Transmembrane helix</keyword>
<dbReference type="EMBL" id="JXBY01000011">
    <property type="protein sequence ID" value="KJY58089.1"/>
    <property type="molecule type" value="Genomic_DNA"/>
</dbReference>
<feature type="transmembrane region" description="Helical" evidence="1">
    <location>
        <begin position="71"/>
        <end position="90"/>
    </location>
</feature>
<dbReference type="PANTHER" id="PTHR40038:SF1">
    <property type="entry name" value="MEMBRANE-ASSOCIATED PROTEIN TCAA"/>
    <property type="match status" value="1"/>
</dbReference>
<organism evidence="4 5">
    <name type="scientific">Lactobacillus kullabergensis</name>
    <dbReference type="NCBI Taxonomy" id="1218493"/>
    <lineage>
        <taxon>Bacteria</taxon>
        <taxon>Bacillati</taxon>
        <taxon>Bacillota</taxon>
        <taxon>Bacilli</taxon>
        <taxon>Lactobacillales</taxon>
        <taxon>Lactobacillaceae</taxon>
        <taxon>Lactobacillus</taxon>
    </lineage>
</organism>
<proteinExistence type="predicted"/>
<gene>
    <name evidence="4" type="ORF">JF76_04060</name>
</gene>
<protein>
    <submittedName>
        <fullName evidence="4">Uncharacterized protein</fullName>
    </submittedName>
</protein>
<comment type="caution">
    <text evidence="4">The sequence shown here is derived from an EMBL/GenBank/DDBJ whole genome shotgun (WGS) entry which is preliminary data.</text>
</comment>
<dbReference type="STRING" id="1218493.JF76_04060"/>
<dbReference type="Pfam" id="PF22820">
    <property type="entry name" value="TcaA_3rd_4th"/>
    <property type="match status" value="1"/>
</dbReference>
<dbReference type="InterPro" id="IPR026870">
    <property type="entry name" value="Zinc_ribbon_dom"/>
</dbReference>
<keyword evidence="1" id="KW-0472">Membrane</keyword>
<dbReference type="Pfam" id="PF13240">
    <property type="entry name" value="Zn_Ribbon_1"/>
    <property type="match status" value="1"/>
</dbReference>
<name>A0A0F4LIL6_9LACO</name>
<feature type="domain" description="Zinc-ribbon" evidence="2">
    <location>
        <begin position="6"/>
        <end position="28"/>
    </location>
</feature>
<feature type="domain" description="TcaA 4th" evidence="3">
    <location>
        <begin position="261"/>
        <end position="330"/>
    </location>
</feature>
<accession>A0A0F4LIL6</accession>
<evidence type="ECO:0000259" key="3">
    <source>
        <dbReference type="Pfam" id="PF22820"/>
    </source>
</evidence>
<evidence type="ECO:0000256" key="1">
    <source>
        <dbReference type="SAM" id="Phobius"/>
    </source>
</evidence>
<dbReference type="PATRIC" id="fig|1218493.3.peg.432"/>
<keyword evidence="1" id="KW-0812">Transmembrane</keyword>
<dbReference type="HOGENOM" id="CLU_032987_1_0_9"/>
<evidence type="ECO:0000313" key="4">
    <source>
        <dbReference type="EMBL" id="KJY58089.1"/>
    </source>
</evidence>
<evidence type="ECO:0000259" key="2">
    <source>
        <dbReference type="Pfam" id="PF13240"/>
    </source>
</evidence>